<proteinExistence type="predicted"/>
<dbReference type="EMBL" id="CAMXCT030000136">
    <property type="protein sequence ID" value="CAL4761783.1"/>
    <property type="molecule type" value="Genomic_DNA"/>
</dbReference>
<gene>
    <name evidence="1" type="ORF">C1SCF055_LOCUS2868</name>
</gene>
<reference evidence="1" key="1">
    <citation type="submission" date="2022-10" db="EMBL/GenBank/DDBJ databases">
        <authorList>
            <person name="Chen Y."/>
            <person name="Dougan E. K."/>
            <person name="Chan C."/>
            <person name="Rhodes N."/>
            <person name="Thang M."/>
        </authorList>
    </citation>
    <scope>NUCLEOTIDE SEQUENCE</scope>
</reference>
<comment type="caution">
    <text evidence="1">The sequence shown here is derived from an EMBL/GenBank/DDBJ whole genome shotgun (WGS) entry which is preliminary data.</text>
</comment>
<dbReference type="EMBL" id="CAMXCT020000136">
    <property type="protein sequence ID" value="CAL1127846.1"/>
    <property type="molecule type" value="Genomic_DNA"/>
</dbReference>
<evidence type="ECO:0000313" key="2">
    <source>
        <dbReference type="EMBL" id="CAL4761783.1"/>
    </source>
</evidence>
<reference evidence="2 3" key="2">
    <citation type="submission" date="2024-05" db="EMBL/GenBank/DDBJ databases">
        <authorList>
            <person name="Chen Y."/>
            <person name="Shah S."/>
            <person name="Dougan E. K."/>
            <person name="Thang M."/>
            <person name="Chan C."/>
        </authorList>
    </citation>
    <scope>NUCLEOTIDE SEQUENCE [LARGE SCALE GENOMIC DNA]</scope>
</reference>
<accession>A0A9P1BMD9</accession>
<organism evidence="1">
    <name type="scientific">Cladocopium goreaui</name>
    <dbReference type="NCBI Taxonomy" id="2562237"/>
    <lineage>
        <taxon>Eukaryota</taxon>
        <taxon>Sar</taxon>
        <taxon>Alveolata</taxon>
        <taxon>Dinophyceae</taxon>
        <taxon>Suessiales</taxon>
        <taxon>Symbiodiniaceae</taxon>
        <taxon>Cladocopium</taxon>
    </lineage>
</organism>
<dbReference type="EMBL" id="CAMXCT010000136">
    <property type="protein sequence ID" value="CAI3974471.1"/>
    <property type="molecule type" value="Genomic_DNA"/>
</dbReference>
<sequence>MQEYQSLKKFGDAMLTKVNKLNELSGKLDEAMKQDESSPHRDRVNKSQKTIEGAVAILEEQFEAVQLTKAEVNDLQTGKLKQPEIERLKGLVEEQIKRSQKACAKVTTAESTAKNLLKMVTKNDECARHNGPGRVLENLANFAARGDISPCLSPAVSEDSGDAVAALLSELGETFDSEPMCHVVELAAAEVSENPQASEALREFAAVRPNDAEQRGHDVLVKHELSCPVEINKVDLSDTKRFKNWPYIKFSTWVKYLLDSGRLAQQLCACADLQSMQVKLQEFWLRYEAIDPEHQIFAMRDAGTVDLKWVIPVYSHSDEGRGHKKQAFWLLSTHGALGRGTRAFLKKSKDKLPLKRNGFGLNFCGHTWTTNFLFSCMLRKFFKKDPEILHSLVGVYARDMEDLLLNGVSSTDGLIQVRCCHLGTKGDLPALAKLGRMNHTFGNVPKKAASKKPCEGICWMCCAGRESNPSQNISAIPFEDTSGKPLWEGTLGQQDAFDGMPAILEGVPLLEENRWQFFKTDLWHNFHLGVAKHYVASALVSILENVDLEVTATSAMNTAISAMYHEGFFIRWPRALKISKL</sequence>
<dbReference type="AlphaFoldDB" id="A0A9P1BMD9"/>
<evidence type="ECO:0000313" key="3">
    <source>
        <dbReference type="Proteomes" id="UP001152797"/>
    </source>
</evidence>
<protein>
    <submittedName>
        <fullName evidence="1">Uncharacterized protein</fullName>
    </submittedName>
</protein>
<evidence type="ECO:0000313" key="1">
    <source>
        <dbReference type="EMBL" id="CAI3974471.1"/>
    </source>
</evidence>
<dbReference type="Proteomes" id="UP001152797">
    <property type="component" value="Unassembled WGS sequence"/>
</dbReference>
<name>A0A9P1BMD9_9DINO</name>
<dbReference type="OrthoDB" id="427296at2759"/>
<feature type="non-terminal residue" evidence="1">
    <location>
        <position position="581"/>
    </location>
</feature>
<keyword evidence="3" id="KW-1185">Reference proteome</keyword>